<proteinExistence type="predicted"/>
<gene>
    <name evidence="2" type="ORF">N8I86_01795</name>
</gene>
<feature type="region of interest" description="Disordered" evidence="1">
    <location>
        <begin position="24"/>
        <end position="52"/>
    </location>
</feature>
<dbReference type="Proteomes" id="UP001060733">
    <property type="component" value="Chromosome"/>
</dbReference>
<name>A0ABY6F0N7_9ACTN</name>
<evidence type="ECO:0000313" key="2">
    <source>
        <dbReference type="EMBL" id="UXY40001.1"/>
    </source>
</evidence>
<feature type="compositionally biased region" description="Polar residues" evidence="1">
    <location>
        <begin position="41"/>
        <end position="52"/>
    </location>
</feature>
<sequence>MAGHPPPVIAYLDGSTEIFLRTRSAHGISTTTPKPLPRRALTSSASSPCPPD</sequence>
<evidence type="ECO:0000256" key="1">
    <source>
        <dbReference type="SAM" id="MobiDB-lite"/>
    </source>
</evidence>
<protein>
    <submittedName>
        <fullName evidence="2">Uncharacterized protein</fullName>
    </submittedName>
</protein>
<organism evidence="2 3">
    <name type="scientific">Streptomyces albidocamelliae</name>
    <dbReference type="NCBI Taxonomy" id="2981135"/>
    <lineage>
        <taxon>Bacteria</taxon>
        <taxon>Bacillati</taxon>
        <taxon>Actinomycetota</taxon>
        <taxon>Actinomycetes</taxon>
        <taxon>Kitasatosporales</taxon>
        <taxon>Streptomycetaceae</taxon>
        <taxon>Streptomyces</taxon>
    </lineage>
</organism>
<evidence type="ECO:0000313" key="3">
    <source>
        <dbReference type="Proteomes" id="UP001060733"/>
    </source>
</evidence>
<keyword evidence="3" id="KW-1185">Reference proteome</keyword>
<accession>A0ABY6F0N7</accession>
<reference evidence="2" key="1">
    <citation type="submission" date="2022-10" db="EMBL/GenBank/DDBJ databases">
        <authorList>
            <person name="Mo P."/>
        </authorList>
    </citation>
    <scope>NUCLEOTIDE SEQUENCE</scope>
    <source>
        <strain evidence="2">HUAS 14-6</strain>
    </source>
</reference>
<dbReference type="EMBL" id="CP106795">
    <property type="protein sequence ID" value="UXY40001.1"/>
    <property type="molecule type" value="Genomic_DNA"/>
</dbReference>